<evidence type="ECO:0000256" key="1">
    <source>
        <dbReference type="SAM" id="MobiDB-lite"/>
    </source>
</evidence>
<protein>
    <submittedName>
        <fullName evidence="2">Uncharacterized protein</fullName>
    </submittedName>
</protein>
<evidence type="ECO:0000313" key="3">
    <source>
        <dbReference type="Proteomes" id="UP001321473"/>
    </source>
</evidence>
<dbReference type="EMBL" id="JARKHS020001421">
    <property type="protein sequence ID" value="KAK8787804.1"/>
    <property type="molecule type" value="Genomic_DNA"/>
</dbReference>
<proteinExistence type="predicted"/>
<dbReference type="Proteomes" id="UP001321473">
    <property type="component" value="Unassembled WGS sequence"/>
</dbReference>
<accession>A0AAQ4FKJ3</accession>
<gene>
    <name evidence="2" type="ORF">V5799_022420</name>
</gene>
<feature type="region of interest" description="Disordered" evidence="1">
    <location>
        <begin position="63"/>
        <end position="111"/>
    </location>
</feature>
<feature type="compositionally biased region" description="Low complexity" evidence="1">
    <location>
        <begin position="64"/>
        <end position="100"/>
    </location>
</feature>
<organism evidence="2 3">
    <name type="scientific">Amblyomma americanum</name>
    <name type="common">Lone star tick</name>
    <dbReference type="NCBI Taxonomy" id="6943"/>
    <lineage>
        <taxon>Eukaryota</taxon>
        <taxon>Metazoa</taxon>
        <taxon>Ecdysozoa</taxon>
        <taxon>Arthropoda</taxon>
        <taxon>Chelicerata</taxon>
        <taxon>Arachnida</taxon>
        <taxon>Acari</taxon>
        <taxon>Parasitiformes</taxon>
        <taxon>Ixodida</taxon>
        <taxon>Ixodoidea</taxon>
        <taxon>Ixodidae</taxon>
        <taxon>Amblyomminae</taxon>
        <taxon>Amblyomma</taxon>
    </lineage>
</organism>
<comment type="caution">
    <text evidence="2">The sequence shown here is derived from an EMBL/GenBank/DDBJ whole genome shotgun (WGS) entry which is preliminary data.</text>
</comment>
<name>A0AAQ4FKJ3_AMBAM</name>
<reference evidence="2 3" key="1">
    <citation type="journal article" date="2023" name="Arcadia Sci">
        <title>De novo assembly of a long-read Amblyomma americanum tick genome.</title>
        <authorList>
            <person name="Chou S."/>
            <person name="Poskanzer K.E."/>
            <person name="Rollins M."/>
            <person name="Thuy-Boun P.S."/>
        </authorList>
    </citation>
    <scope>NUCLEOTIDE SEQUENCE [LARGE SCALE GENOMIC DNA]</scope>
    <source>
        <strain evidence="2">F_SG_1</strain>
        <tissue evidence="2">Salivary glands</tissue>
    </source>
</reference>
<dbReference type="AlphaFoldDB" id="A0AAQ4FKJ3"/>
<evidence type="ECO:0000313" key="2">
    <source>
        <dbReference type="EMBL" id="KAK8787804.1"/>
    </source>
</evidence>
<keyword evidence="3" id="KW-1185">Reference proteome</keyword>
<feature type="region of interest" description="Disordered" evidence="1">
    <location>
        <begin position="1"/>
        <end position="20"/>
    </location>
</feature>
<sequence>MENLAQAHKKASTAGTGSAASQCPYYRRLHMFLGNLPINDRSLVQESFQLDMVERLPEDAEIIASGPPSEAPSSPDAGNIEASTSLASSSEASTPAASAEQGRARKRRQPTSAIDKVVLLLESQENHAKKMAKKEYKLSKKTVCLQEEANNINREMVGIIRQYFEVRHERQPDSSNSGE</sequence>